<dbReference type="InterPro" id="IPR052730">
    <property type="entry name" value="Sugar_ABC_transporter"/>
</dbReference>
<dbReference type="AlphaFoldDB" id="A0A7T1F3W2"/>
<dbReference type="GO" id="GO:0055085">
    <property type="term" value="P:transmembrane transport"/>
    <property type="evidence" value="ECO:0007669"/>
    <property type="project" value="InterPro"/>
</dbReference>
<feature type="transmembrane region" description="Helical" evidence="5">
    <location>
        <begin position="162"/>
        <end position="186"/>
    </location>
</feature>
<feature type="transmembrane region" description="Helical" evidence="5">
    <location>
        <begin position="207"/>
        <end position="226"/>
    </location>
</feature>
<evidence type="ECO:0000256" key="3">
    <source>
        <dbReference type="ARBA" id="ARBA00022989"/>
    </source>
</evidence>
<dbReference type="EMBL" id="CP065383">
    <property type="protein sequence ID" value="QPM68815.1"/>
    <property type="molecule type" value="Genomic_DNA"/>
</dbReference>
<evidence type="ECO:0000256" key="2">
    <source>
        <dbReference type="ARBA" id="ARBA00022692"/>
    </source>
</evidence>
<feature type="domain" description="ABC transmembrane type-1" evidence="6">
    <location>
        <begin position="76"/>
        <end position="288"/>
    </location>
</feature>
<dbReference type="KEGG" id="alam:RT761_02041"/>
<feature type="transmembrane region" description="Helical" evidence="5">
    <location>
        <begin position="270"/>
        <end position="289"/>
    </location>
</feature>
<evidence type="ECO:0000256" key="4">
    <source>
        <dbReference type="ARBA" id="ARBA00023136"/>
    </source>
</evidence>
<evidence type="ECO:0000313" key="7">
    <source>
        <dbReference type="EMBL" id="QPM68815.1"/>
    </source>
</evidence>
<feature type="transmembrane region" description="Helical" evidence="5">
    <location>
        <begin position="20"/>
        <end position="45"/>
    </location>
</feature>
<gene>
    <name evidence="7" type="primary">sugA_16</name>
    <name evidence="7" type="ORF">RT761_02041</name>
</gene>
<evidence type="ECO:0000313" key="8">
    <source>
        <dbReference type="Proteomes" id="UP000594463"/>
    </source>
</evidence>
<dbReference type="SUPFAM" id="SSF161098">
    <property type="entry name" value="MetI-like"/>
    <property type="match status" value="1"/>
</dbReference>
<dbReference type="InterPro" id="IPR035906">
    <property type="entry name" value="MetI-like_sf"/>
</dbReference>
<dbReference type="Gene3D" id="1.10.3720.10">
    <property type="entry name" value="MetI-like"/>
    <property type="match status" value="1"/>
</dbReference>
<keyword evidence="8" id="KW-1185">Reference proteome</keyword>
<evidence type="ECO:0000256" key="5">
    <source>
        <dbReference type="RuleBase" id="RU363032"/>
    </source>
</evidence>
<dbReference type="Proteomes" id="UP000594463">
    <property type="component" value="Chromosome"/>
</dbReference>
<keyword evidence="3 5" id="KW-1133">Transmembrane helix</keyword>
<dbReference type="Pfam" id="PF00528">
    <property type="entry name" value="BPD_transp_1"/>
    <property type="match status" value="1"/>
</dbReference>
<evidence type="ECO:0000259" key="6">
    <source>
        <dbReference type="PROSITE" id="PS50928"/>
    </source>
</evidence>
<keyword evidence="2 5" id="KW-0812">Transmembrane</keyword>
<feature type="transmembrane region" description="Helical" evidence="5">
    <location>
        <begin position="113"/>
        <end position="133"/>
    </location>
</feature>
<comment type="similarity">
    <text evidence="5">Belongs to the binding-protein-dependent transport system permease family.</text>
</comment>
<sequence length="294" mass="32909">MNTTSKVAKPTKIKNRLPYLFTLPVTLAVFALLIYPTVFVFYLSFHSSLAGIDNLEFVGLKNFLFMFQSPTFWVTLKNTLLFTLGAVTIPFLLGLLIAYLLHIIQKGVAFFRVVFILPLAVAPVVTALTWNMILNPLYGVANYFLKLMHIPGLQWAAHSNTALLSVILIEVWQWVPFMILILYAGFQMIPEEPLEAAMIDGASGWQGFFYITLPLLKSTIIIAIIFRLMDAFKSFDIIYSVTKGGPAYATYTMVIGAYQESFPFHSLEKGAVLGIVMLVIAFIGSKQALKFLPK</sequence>
<protein>
    <submittedName>
        <fullName evidence="7">Trehalose transport system permease protein SugA</fullName>
    </submittedName>
</protein>
<name>A0A7T1F3W2_ATRLM</name>
<organism evidence="7 8">
    <name type="scientific">Atribacter laminatus</name>
    <dbReference type="NCBI Taxonomy" id="2847778"/>
    <lineage>
        <taxon>Bacteria</taxon>
        <taxon>Pseudomonadati</taxon>
        <taxon>Atribacterota</taxon>
        <taxon>Atribacteria</taxon>
        <taxon>Atribacterales</taxon>
        <taxon>Atribacteraceae</taxon>
        <taxon>Atribacter</taxon>
    </lineage>
</organism>
<dbReference type="PROSITE" id="PS50928">
    <property type="entry name" value="ABC_TM1"/>
    <property type="match status" value="1"/>
</dbReference>
<keyword evidence="5" id="KW-0813">Transport</keyword>
<proteinExistence type="inferred from homology"/>
<keyword evidence="4 5" id="KW-0472">Membrane</keyword>
<dbReference type="RefSeq" id="WP_218111307.1">
    <property type="nucleotide sequence ID" value="NZ_CP065383.1"/>
</dbReference>
<dbReference type="GO" id="GO:0005886">
    <property type="term" value="C:plasma membrane"/>
    <property type="evidence" value="ECO:0007669"/>
    <property type="project" value="UniProtKB-SubCell"/>
</dbReference>
<dbReference type="PANTHER" id="PTHR43759">
    <property type="entry name" value="TREHALOSE TRANSPORT SYSTEM PERMEASE PROTEIN SUGA"/>
    <property type="match status" value="1"/>
</dbReference>
<dbReference type="CDD" id="cd06261">
    <property type="entry name" value="TM_PBP2"/>
    <property type="match status" value="1"/>
</dbReference>
<feature type="transmembrane region" description="Helical" evidence="5">
    <location>
        <begin position="80"/>
        <end position="101"/>
    </location>
</feature>
<accession>A0A7T1F3W2</accession>
<dbReference type="PANTHER" id="PTHR43759:SF1">
    <property type="entry name" value="GLUCOSE IMPORT SYSTEM PERMEASE PROTEIN GLCT"/>
    <property type="match status" value="1"/>
</dbReference>
<reference evidence="7 8" key="1">
    <citation type="journal article" date="2021" name="Nat. Commun.">
        <title>Isolation of a member of the candidate phylum Atribacteria reveals a unique cell membrane structure.</title>
        <authorList>
            <person name="Taiki K."/>
            <person name="Nobu M.K."/>
            <person name="Kusada H."/>
            <person name="Meng X.-Y."/>
            <person name="Hosoki N."/>
            <person name="Uematsu K."/>
            <person name="Yoshioka H."/>
            <person name="Kamagata Y."/>
            <person name="Tamaki H."/>
        </authorList>
    </citation>
    <scope>NUCLEOTIDE SEQUENCE [LARGE SCALE GENOMIC DNA]</scope>
    <source>
        <strain evidence="7 8">RT761</strain>
    </source>
</reference>
<dbReference type="InterPro" id="IPR000515">
    <property type="entry name" value="MetI-like"/>
</dbReference>
<evidence type="ECO:0000256" key="1">
    <source>
        <dbReference type="ARBA" id="ARBA00004651"/>
    </source>
</evidence>
<comment type="subcellular location">
    <subcellularLocation>
        <location evidence="1 5">Cell membrane</location>
        <topology evidence="1 5">Multi-pass membrane protein</topology>
    </subcellularLocation>
</comment>